<protein>
    <submittedName>
        <fullName evidence="1">Uncharacterized protein</fullName>
    </submittedName>
</protein>
<dbReference type="AlphaFoldDB" id="A0A6A1VM83"/>
<accession>A0A6A1VM83</accession>
<evidence type="ECO:0000313" key="1">
    <source>
        <dbReference type="EMBL" id="KAB1212996.1"/>
    </source>
</evidence>
<dbReference type="OrthoDB" id="1913089at2759"/>
<keyword evidence="2" id="KW-1185">Reference proteome</keyword>
<name>A0A6A1VM83_9ROSI</name>
<dbReference type="Proteomes" id="UP000516437">
    <property type="component" value="Chromosome 5"/>
</dbReference>
<proteinExistence type="predicted"/>
<comment type="caution">
    <text evidence="1">The sequence shown here is derived from an EMBL/GenBank/DDBJ whole genome shotgun (WGS) entry which is preliminary data.</text>
</comment>
<evidence type="ECO:0000313" key="2">
    <source>
        <dbReference type="Proteomes" id="UP000516437"/>
    </source>
</evidence>
<organism evidence="1 2">
    <name type="scientific">Morella rubra</name>
    <name type="common">Chinese bayberry</name>
    <dbReference type="NCBI Taxonomy" id="262757"/>
    <lineage>
        <taxon>Eukaryota</taxon>
        <taxon>Viridiplantae</taxon>
        <taxon>Streptophyta</taxon>
        <taxon>Embryophyta</taxon>
        <taxon>Tracheophyta</taxon>
        <taxon>Spermatophyta</taxon>
        <taxon>Magnoliopsida</taxon>
        <taxon>eudicotyledons</taxon>
        <taxon>Gunneridae</taxon>
        <taxon>Pentapetalae</taxon>
        <taxon>rosids</taxon>
        <taxon>fabids</taxon>
        <taxon>Fagales</taxon>
        <taxon>Myricaceae</taxon>
        <taxon>Morella</taxon>
    </lineage>
</organism>
<gene>
    <name evidence="1" type="ORF">CJ030_MR5G025807</name>
</gene>
<sequence length="101" mass="11962">MDWEGIQEDGLRTRSFRNEDYNNRRVFLRSYPLQWGGDDEHIEEDIERITDGSSQKKFMKKIILSVFFWGGERVLLLRRLKHKLTTCVISCIPAGFKTLQP</sequence>
<dbReference type="EMBL" id="RXIC02000023">
    <property type="protein sequence ID" value="KAB1212996.1"/>
    <property type="molecule type" value="Genomic_DNA"/>
</dbReference>
<reference evidence="1 2" key="1">
    <citation type="journal article" date="2019" name="Plant Biotechnol. J.">
        <title>The red bayberry genome and genetic basis of sex determination.</title>
        <authorList>
            <person name="Jia H.M."/>
            <person name="Jia H.J."/>
            <person name="Cai Q.L."/>
            <person name="Wang Y."/>
            <person name="Zhao H.B."/>
            <person name="Yang W.F."/>
            <person name="Wang G.Y."/>
            <person name="Li Y.H."/>
            <person name="Zhan D.L."/>
            <person name="Shen Y.T."/>
            <person name="Niu Q.F."/>
            <person name="Chang L."/>
            <person name="Qiu J."/>
            <person name="Zhao L."/>
            <person name="Xie H.B."/>
            <person name="Fu W.Y."/>
            <person name="Jin J."/>
            <person name="Li X.W."/>
            <person name="Jiao Y."/>
            <person name="Zhou C.C."/>
            <person name="Tu T."/>
            <person name="Chai C.Y."/>
            <person name="Gao J.L."/>
            <person name="Fan L.J."/>
            <person name="van de Weg E."/>
            <person name="Wang J.Y."/>
            <person name="Gao Z.S."/>
        </authorList>
    </citation>
    <scope>NUCLEOTIDE SEQUENCE [LARGE SCALE GENOMIC DNA]</scope>
    <source>
        <tissue evidence="1">Leaves</tissue>
    </source>
</reference>